<dbReference type="RefSeq" id="WP_183602885.1">
    <property type="nucleotide sequence ID" value="NZ_JACHXK010000014.1"/>
</dbReference>
<dbReference type="Proteomes" id="UP000570361">
    <property type="component" value="Unassembled WGS sequence"/>
</dbReference>
<evidence type="ECO:0000313" key="2">
    <source>
        <dbReference type="Proteomes" id="UP000570361"/>
    </source>
</evidence>
<protein>
    <recommendedName>
        <fullName evidence="3">Nuclear transport factor 2 family protein</fullName>
    </recommendedName>
</protein>
<organism evidence="1 2">
    <name type="scientific">Paenibacillus phyllosphaerae</name>
    <dbReference type="NCBI Taxonomy" id="274593"/>
    <lineage>
        <taxon>Bacteria</taxon>
        <taxon>Bacillati</taxon>
        <taxon>Bacillota</taxon>
        <taxon>Bacilli</taxon>
        <taxon>Bacillales</taxon>
        <taxon>Paenibacillaceae</taxon>
        <taxon>Paenibacillus</taxon>
    </lineage>
</organism>
<dbReference type="EMBL" id="JACHXK010000014">
    <property type="protein sequence ID" value="MBB3112775.1"/>
    <property type="molecule type" value="Genomic_DNA"/>
</dbReference>
<reference evidence="1 2" key="1">
    <citation type="submission" date="2020-08" db="EMBL/GenBank/DDBJ databases">
        <title>Genomic Encyclopedia of Type Strains, Phase III (KMG-III): the genomes of soil and plant-associated and newly described type strains.</title>
        <authorList>
            <person name="Whitman W."/>
        </authorList>
    </citation>
    <scope>NUCLEOTIDE SEQUENCE [LARGE SCALE GENOMIC DNA]</scope>
    <source>
        <strain evidence="1 2">CECT 5862</strain>
    </source>
</reference>
<sequence length="175" mass="20361">MSIVLFALLLMTGCSEVSPSPISESVDAKAELDLSHEEELRSIAREYMHYRTQAVLNRDMSILWSKYPALQEGMDRSLGINTERDQMKAMQQLDPIDANFDIESYGRIQVESIDESEIIIQVHGSMTYLRSDFMESGGEYLMKLHAQRKEDRWVVVKTDEYTLPEYKEWLKNKEK</sequence>
<accession>A0A7W5B1L6</accession>
<dbReference type="AlphaFoldDB" id="A0A7W5B1L6"/>
<keyword evidence="2" id="KW-1185">Reference proteome</keyword>
<proteinExistence type="predicted"/>
<evidence type="ECO:0000313" key="1">
    <source>
        <dbReference type="EMBL" id="MBB3112775.1"/>
    </source>
</evidence>
<gene>
    <name evidence="1" type="ORF">FHS18_004877</name>
</gene>
<comment type="caution">
    <text evidence="1">The sequence shown here is derived from an EMBL/GenBank/DDBJ whole genome shotgun (WGS) entry which is preliminary data.</text>
</comment>
<evidence type="ECO:0008006" key="3">
    <source>
        <dbReference type="Google" id="ProtNLM"/>
    </source>
</evidence>
<name>A0A7W5B1L6_9BACL</name>